<proteinExistence type="predicted"/>
<protein>
    <submittedName>
        <fullName evidence="1">Uncharacterized protein</fullName>
    </submittedName>
</protein>
<dbReference type="Proteomes" id="UP000826195">
    <property type="component" value="Unassembled WGS sequence"/>
</dbReference>
<dbReference type="AlphaFoldDB" id="A0AAV7HND2"/>
<accession>A0AAV7HND2</accession>
<organism evidence="1 2">
    <name type="scientific">Cotesia glomerata</name>
    <name type="common">Lepidopteran parasitic wasp</name>
    <name type="synonym">Apanteles glomeratus</name>
    <dbReference type="NCBI Taxonomy" id="32391"/>
    <lineage>
        <taxon>Eukaryota</taxon>
        <taxon>Metazoa</taxon>
        <taxon>Ecdysozoa</taxon>
        <taxon>Arthropoda</taxon>
        <taxon>Hexapoda</taxon>
        <taxon>Insecta</taxon>
        <taxon>Pterygota</taxon>
        <taxon>Neoptera</taxon>
        <taxon>Endopterygota</taxon>
        <taxon>Hymenoptera</taxon>
        <taxon>Apocrita</taxon>
        <taxon>Ichneumonoidea</taxon>
        <taxon>Braconidae</taxon>
        <taxon>Microgastrinae</taxon>
        <taxon>Cotesia</taxon>
    </lineage>
</organism>
<keyword evidence="2" id="KW-1185">Reference proteome</keyword>
<name>A0AAV7HND2_COTGL</name>
<evidence type="ECO:0000313" key="1">
    <source>
        <dbReference type="EMBL" id="KAH0545653.1"/>
    </source>
</evidence>
<comment type="caution">
    <text evidence="1">The sequence shown here is derived from an EMBL/GenBank/DDBJ whole genome shotgun (WGS) entry which is preliminary data.</text>
</comment>
<reference evidence="1 2" key="1">
    <citation type="journal article" date="2021" name="J. Hered.">
        <title>A chromosome-level genome assembly of the parasitoid wasp, Cotesia glomerata (Hymenoptera: Braconidae).</title>
        <authorList>
            <person name="Pinto B.J."/>
            <person name="Weis J.J."/>
            <person name="Gamble T."/>
            <person name="Ode P.J."/>
            <person name="Paul R."/>
            <person name="Zaspel J.M."/>
        </authorList>
    </citation>
    <scope>NUCLEOTIDE SEQUENCE [LARGE SCALE GENOMIC DNA]</scope>
    <source>
        <strain evidence="1">CgM1</strain>
    </source>
</reference>
<sequence length="82" mass="9344">MVVCSEPKAVLIHFRLDIRDVLLIGSNLEVFKASKSSVAVKERSSGYKRKLDVDLDGYCYYPRCIFVYCTGRCNQCVLLYAL</sequence>
<gene>
    <name evidence="1" type="ORF">KQX54_002052</name>
</gene>
<evidence type="ECO:0000313" key="2">
    <source>
        <dbReference type="Proteomes" id="UP000826195"/>
    </source>
</evidence>
<dbReference type="EMBL" id="JAHXZJ010002237">
    <property type="protein sequence ID" value="KAH0545653.1"/>
    <property type="molecule type" value="Genomic_DNA"/>
</dbReference>